<proteinExistence type="predicted"/>
<organism evidence="1">
    <name type="scientific">Megaviridae environmental sample</name>
    <dbReference type="NCBI Taxonomy" id="1737588"/>
    <lineage>
        <taxon>Viruses</taxon>
        <taxon>Varidnaviria</taxon>
        <taxon>Bamfordvirae</taxon>
        <taxon>Nucleocytoviricota</taxon>
        <taxon>Megaviricetes</taxon>
        <taxon>Imitervirales</taxon>
        <taxon>Mimiviridae</taxon>
        <taxon>environmental samples</taxon>
    </lineage>
</organism>
<sequence>MYDTRQKYMYNKSYECDKLMILFYIYSNDYK</sequence>
<reference evidence="1" key="1">
    <citation type="journal article" date="2019" name="Philos. Trans. R. Soc. Lond., B, Biol. Sci.">
        <title>Targeted metagenomic recovery of four divergent viruses reveals shared and distinctive characteristics of giant viruses of marine eukaryotes.</title>
        <authorList>
            <person name="Needham D.M."/>
            <person name="Poirier C."/>
            <person name="Hehenberger E."/>
            <person name="Jimenez V."/>
            <person name="Swalwell J.E."/>
            <person name="Santoro A.E."/>
            <person name="Worden A.Z."/>
        </authorList>
    </citation>
    <scope>NUCLEOTIDE SEQUENCE</scope>
    <source>
        <strain evidence="1">OPacV-662</strain>
    </source>
</reference>
<protein>
    <submittedName>
        <fullName evidence="1">Uncharacterized protein</fullName>
    </submittedName>
</protein>
<evidence type="ECO:0000313" key="1">
    <source>
        <dbReference type="EMBL" id="QFG74003.1"/>
    </source>
</evidence>
<accession>A0A5J6VJI2</accession>
<name>A0A5J6VJI2_9VIRU</name>
<dbReference type="EMBL" id="MN448274">
    <property type="protein sequence ID" value="QFG74003.1"/>
    <property type="molecule type" value="Genomic_DNA"/>
</dbReference>